<evidence type="ECO:0000313" key="6">
    <source>
        <dbReference type="EMBL" id="RXH79093.1"/>
    </source>
</evidence>
<feature type="repeat" description="PPR" evidence="3">
    <location>
        <begin position="680"/>
        <end position="714"/>
    </location>
</feature>
<dbReference type="Pfam" id="PF01535">
    <property type="entry name" value="PPR"/>
    <property type="match status" value="3"/>
</dbReference>
<dbReference type="Pfam" id="PF13041">
    <property type="entry name" value="PPR_2"/>
    <property type="match status" value="4"/>
</dbReference>
<dbReference type="PROSITE" id="PS51375">
    <property type="entry name" value="PPR"/>
    <property type="match status" value="15"/>
</dbReference>
<sequence>MELTEAAALVFFSSLFFFISFFSEMLLFLRNLFRTGCRASSSASSRVSPLSSIPQYPSNCRFINLSSLTSSSSHATSLIACPFVWFTGFLCIFRFPFVTKSQPSSFPESLNTDSLSRIVQHDYWDDPRIVNLFDSALAPIWVSRFLVELKADPKLALKLFKWAKTQIGFRHTTESYCILVHILFFARMYVDAHEVLRELVLLSRALPGCDVFDVLWWTRNVCRVGFGVFDALFGVLVEVGMLEEASECFLRMKKFRVLPKVRSCNALLHRLSKPGKGNLSRKFFKDMLGAGINPSVFTYNIMIGYMCKEGDLDTASCLFAQMKRMGLTPDVVTYNSLIDGYGKVGLLDDSVCIFEEMKDADCEPDTITFNSLINCCCKFDRMPQALNFLREMNNNGLKPNVITYSTLIDAFCKEGMMQEAVKIFMDMKRVGLLPNEFTYTSLIDANCKAGNLSEALKLKSEMLQAGISWNIVTYTALLDGLCEDGRMDEAEEVFREVQKSGIIPNQQICTALLHGYIKAKKIENAMEIWNEIKGKGFKPDLLLYGTIIWGLCSQNKLEESELVLKEMKGYGLTANHFIYTTLMDAYYKAGKTEAALNLVQEMRDNGVELTVVTYCALIDGLCKKGLFQEATSHFRTMPDLGLQPNVAVFTALIDGLCKNNCIEAAKELFNEMTDKGLIPDKAAYTTLMDGNLKHGNLEEALSIQNRMREIGMELDLYAYTSLIWGLSEFGQVKQAKMLLDEMIGKGILPDEILCISLLRKYYKLGNLDEAIELQIEMVNRGREAAAAATMAVVMGANIPVESAITMWGNFAIRYLQSRIDGGDEFGRLASALVVELKFEEMGSRVQQHYAMRSPPANSYIGNALHDLNTADAARPAAEIDSIDGDSVAEDTHLREDDGSGAVVDGCMHEAYTNSLPLHSVRLGVEDDRSASSGGGSSTSRAPYCLLSLQDVSPIESARARFLQLIVDHFISEHVVEVPNSEAASSAEYNGALSHSGQEKLNKRKPGEVRYEGDPRLALPLMYVANMYQTLVNDANIRLSSLSGFREKTIGVALEASGGLYRCLAKKFPKKGPRTFRRRELATSVETRTRFPELVIQEEKRVRFVVVNGLDIVEKPTRMPTDDAEWFKRLTGRDEVAVYARDFKFYSPRHKYRRVASNSSPNSITSLPTFPGTDNSSMLAAAQGFRSPQNQQTTPPCKHHMQPLSHQPQFQPVHQTHHQSINQSPHAVHYSQNHQCGATSHLPEITHAHHSPTMSQHMVCLQPLTGGHVGGRLHVLPSSPAKFCDECGAPYLRETSKFCSECGVKRLGV</sequence>
<evidence type="ECO:0000256" key="3">
    <source>
        <dbReference type="PROSITE-ProRule" id="PRU00708"/>
    </source>
</evidence>
<feature type="repeat" description="PPR" evidence="3">
    <location>
        <begin position="505"/>
        <end position="539"/>
    </location>
</feature>
<dbReference type="EMBL" id="RDQH01000339">
    <property type="protein sequence ID" value="RXH79093.1"/>
    <property type="molecule type" value="Genomic_DNA"/>
</dbReference>
<dbReference type="SUPFAM" id="SSF81901">
    <property type="entry name" value="HCP-like"/>
    <property type="match status" value="1"/>
</dbReference>
<keyword evidence="7" id="KW-1185">Reference proteome</keyword>
<feature type="repeat" description="PPR" evidence="3">
    <location>
        <begin position="435"/>
        <end position="469"/>
    </location>
</feature>
<evidence type="ECO:0000256" key="5">
    <source>
        <dbReference type="SAM" id="Phobius"/>
    </source>
</evidence>
<comment type="similarity">
    <text evidence="1">Belongs to the PPR family. P subfamily.</text>
</comment>
<feature type="compositionally biased region" description="Polar residues" evidence="4">
    <location>
        <begin position="986"/>
        <end position="995"/>
    </location>
</feature>
<feature type="repeat" description="PPR" evidence="3">
    <location>
        <begin position="610"/>
        <end position="644"/>
    </location>
</feature>
<keyword evidence="2" id="KW-0677">Repeat</keyword>
<feature type="repeat" description="PPR" evidence="3">
    <location>
        <begin position="750"/>
        <end position="784"/>
    </location>
</feature>
<feature type="repeat" description="PPR" evidence="3">
    <location>
        <begin position="365"/>
        <end position="399"/>
    </location>
</feature>
<feature type="repeat" description="PPR" evidence="3">
    <location>
        <begin position="645"/>
        <end position="679"/>
    </location>
</feature>
<name>A0A498ID59_MALDO</name>
<comment type="caution">
    <text evidence="6">The sequence shown here is derived from an EMBL/GenBank/DDBJ whole genome shotgun (WGS) entry which is preliminary data.</text>
</comment>
<dbReference type="Gene3D" id="1.25.40.10">
    <property type="entry name" value="Tetratricopeptide repeat domain"/>
    <property type="match status" value="8"/>
</dbReference>
<dbReference type="InterPro" id="IPR011990">
    <property type="entry name" value="TPR-like_helical_dom_sf"/>
</dbReference>
<dbReference type="STRING" id="3750.A0A498ID59"/>
<feature type="repeat" description="PPR" evidence="3">
    <location>
        <begin position="540"/>
        <end position="574"/>
    </location>
</feature>
<evidence type="ECO:0000313" key="7">
    <source>
        <dbReference type="Proteomes" id="UP000290289"/>
    </source>
</evidence>
<proteinExistence type="inferred from homology"/>
<feature type="repeat" description="PPR" evidence="3">
    <location>
        <begin position="400"/>
        <end position="434"/>
    </location>
</feature>
<protein>
    <submittedName>
        <fullName evidence="6">Uncharacterized protein</fullName>
    </submittedName>
</protein>
<feature type="transmembrane region" description="Helical" evidence="5">
    <location>
        <begin position="6"/>
        <end position="29"/>
    </location>
</feature>
<dbReference type="PANTHER" id="PTHR47936">
    <property type="entry name" value="PPR_LONG DOMAIN-CONTAINING PROTEIN"/>
    <property type="match status" value="1"/>
</dbReference>
<reference evidence="6 7" key="1">
    <citation type="submission" date="2018-10" db="EMBL/GenBank/DDBJ databases">
        <title>A high-quality apple genome assembly.</title>
        <authorList>
            <person name="Hu J."/>
        </authorList>
    </citation>
    <scope>NUCLEOTIDE SEQUENCE [LARGE SCALE GENOMIC DNA]</scope>
    <source>
        <strain evidence="7">cv. HFTH1</strain>
        <tissue evidence="6">Young leaf</tissue>
    </source>
</reference>
<feature type="repeat" description="PPR" evidence="3">
    <location>
        <begin position="330"/>
        <end position="364"/>
    </location>
</feature>
<dbReference type="Pfam" id="PF12854">
    <property type="entry name" value="PPR_1"/>
    <property type="match status" value="3"/>
</dbReference>
<dbReference type="PANTHER" id="PTHR47936:SF1">
    <property type="entry name" value="PENTATRICOPEPTIDE REPEAT-CONTAINING PROTEIN GUN1, CHLOROPLASTIC"/>
    <property type="match status" value="1"/>
</dbReference>
<organism evidence="6 7">
    <name type="scientific">Malus domestica</name>
    <name type="common">Apple</name>
    <name type="synonym">Pyrus malus</name>
    <dbReference type="NCBI Taxonomy" id="3750"/>
    <lineage>
        <taxon>Eukaryota</taxon>
        <taxon>Viridiplantae</taxon>
        <taxon>Streptophyta</taxon>
        <taxon>Embryophyta</taxon>
        <taxon>Tracheophyta</taxon>
        <taxon>Spermatophyta</taxon>
        <taxon>Magnoliopsida</taxon>
        <taxon>eudicotyledons</taxon>
        <taxon>Gunneridae</taxon>
        <taxon>Pentapetalae</taxon>
        <taxon>rosids</taxon>
        <taxon>fabids</taxon>
        <taxon>Rosales</taxon>
        <taxon>Rosaceae</taxon>
        <taxon>Amygdaloideae</taxon>
        <taxon>Maleae</taxon>
        <taxon>Malus</taxon>
    </lineage>
</organism>
<accession>A0A498ID59</accession>
<gene>
    <name evidence="6" type="ORF">DVH24_040240</name>
</gene>
<feature type="compositionally biased region" description="Basic and acidic residues" evidence="4">
    <location>
        <begin position="996"/>
        <end position="1007"/>
    </location>
</feature>
<evidence type="ECO:0000256" key="2">
    <source>
        <dbReference type="ARBA" id="ARBA00022737"/>
    </source>
</evidence>
<dbReference type="NCBIfam" id="TIGR00756">
    <property type="entry name" value="PPR"/>
    <property type="match status" value="11"/>
</dbReference>
<evidence type="ECO:0000256" key="4">
    <source>
        <dbReference type="SAM" id="MobiDB-lite"/>
    </source>
</evidence>
<feature type="repeat" description="PPR" evidence="3">
    <location>
        <begin position="575"/>
        <end position="609"/>
    </location>
</feature>
<keyword evidence="5" id="KW-0472">Membrane</keyword>
<keyword evidence="5" id="KW-0812">Transmembrane</keyword>
<evidence type="ECO:0000256" key="1">
    <source>
        <dbReference type="ARBA" id="ARBA00007626"/>
    </source>
</evidence>
<feature type="region of interest" description="Disordered" evidence="4">
    <location>
        <begin position="986"/>
        <end position="1007"/>
    </location>
</feature>
<dbReference type="InterPro" id="IPR002885">
    <property type="entry name" value="PPR_rpt"/>
</dbReference>
<feature type="repeat" description="PPR" evidence="3">
    <location>
        <begin position="295"/>
        <end position="329"/>
    </location>
</feature>
<keyword evidence="5" id="KW-1133">Transmembrane helix</keyword>
<dbReference type="Proteomes" id="UP000290289">
    <property type="component" value="Chromosome 13"/>
</dbReference>
<feature type="repeat" description="PPR" evidence="3">
    <location>
        <begin position="470"/>
        <end position="504"/>
    </location>
</feature>
<feature type="repeat" description="PPR" evidence="3">
    <location>
        <begin position="715"/>
        <end position="749"/>
    </location>
</feature>
<feature type="repeat" description="PPR" evidence="3">
    <location>
        <begin position="260"/>
        <end position="294"/>
    </location>
</feature>